<keyword evidence="3" id="KW-0808">Transferase</keyword>
<dbReference type="Pfam" id="PF02578">
    <property type="entry name" value="Cu-oxidase_4"/>
    <property type="match status" value="1"/>
</dbReference>
<evidence type="ECO:0000256" key="3">
    <source>
        <dbReference type="ARBA" id="ARBA00022679"/>
    </source>
</evidence>
<name>K1THS8_9ZZZZ</name>
<comment type="catalytic activity">
    <reaction evidence="1">
        <text>inosine + phosphate = alpha-D-ribose 1-phosphate + hypoxanthine</text>
        <dbReference type="Rhea" id="RHEA:27646"/>
        <dbReference type="ChEBI" id="CHEBI:17368"/>
        <dbReference type="ChEBI" id="CHEBI:17596"/>
        <dbReference type="ChEBI" id="CHEBI:43474"/>
        <dbReference type="ChEBI" id="CHEBI:57720"/>
        <dbReference type="EC" id="2.4.2.1"/>
    </reaction>
    <physiologicalReaction direction="left-to-right" evidence="1">
        <dbReference type="Rhea" id="RHEA:27647"/>
    </physiologicalReaction>
</comment>
<comment type="catalytic activity">
    <reaction evidence="7">
        <text>adenosine + H2O + H(+) = inosine + NH4(+)</text>
        <dbReference type="Rhea" id="RHEA:24408"/>
        <dbReference type="ChEBI" id="CHEBI:15377"/>
        <dbReference type="ChEBI" id="CHEBI:15378"/>
        <dbReference type="ChEBI" id="CHEBI:16335"/>
        <dbReference type="ChEBI" id="CHEBI:17596"/>
        <dbReference type="ChEBI" id="CHEBI:28938"/>
        <dbReference type="EC" id="3.5.4.4"/>
    </reaction>
    <physiologicalReaction direction="left-to-right" evidence="7">
        <dbReference type="Rhea" id="RHEA:24409"/>
    </physiologicalReaction>
</comment>
<evidence type="ECO:0000256" key="4">
    <source>
        <dbReference type="ARBA" id="ARBA00022723"/>
    </source>
</evidence>
<organism evidence="10">
    <name type="scientific">human gut metagenome</name>
    <dbReference type="NCBI Taxonomy" id="408170"/>
    <lineage>
        <taxon>unclassified sequences</taxon>
        <taxon>metagenomes</taxon>
        <taxon>organismal metagenomes</taxon>
    </lineage>
</organism>
<keyword evidence="5" id="KW-0378">Hydrolase</keyword>
<comment type="catalytic activity">
    <reaction evidence="9">
        <text>S-methyl-5'-thioadenosine + phosphate = 5-(methylsulfanyl)-alpha-D-ribose 1-phosphate + adenine</text>
        <dbReference type="Rhea" id="RHEA:11852"/>
        <dbReference type="ChEBI" id="CHEBI:16708"/>
        <dbReference type="ChEBI" id="CHEBI:17509"/>
        <dbReference type="ChEBI" id="CHEBI:43474"/>
        <dbReference type="ChEBI" id="CHEBI:58533"/>
        <dbReference type="EC" id="2.4.2.28"/>
    </reaction>
    <physiologicalReaction direction="left-to-right" evidence="9">
        <dbReference type="Rhea" id="RHEA:11853"/>
    </physiologicalReaction>
</comment>
<dbReference type="GO" id="GO:0005507">
    <property type="term" value="F:copper ion binding"/>
    <property type="evidence" value="ECO:0007669"/>
    <property type="project" value="TreeGrafter"/>
</dbReference>
<dbReference type="AlphaFoldDB" id="K1THS8"/>
<comment type="caution">
    <text evidence="10">The sequence shown here is derived from an EMBL/GenBank/DDBJ whole genome shotgun (WGS) entry which is preliminary data.</text>
</comment>
<dbReference type="InterPro" id="IPR011324">
    <property type="entry name" value="Cytotoxic_necrot_fac-like_cat"/>
</dbReference>
<dbReference type="GO" id="GO:0017061">
    <property type="term" value="F:S-methyl-5-thioadenosine phosphorylase activity"/>
    <property type="evidence" value="ECO:0007669"/>
    <property type="project" value="UniProtKB-EC"/>
</dbReference>
<evidence type="ECO:0000256" key="6">
    <source>
        <dbReference type="ARBA" id="ARBA00022833"/>
    </source>
</evidence>
<comment type="similarity">
    <text evidence="2">Belongs to the purine nucleoside phosphorylase YfiH/LACC1 family.</text>
</comment>
<sequence length="200" mass="23023">EYLQFKRLLEFKNLVHAYTLSVDGIDFNGKAEKSVTEHSYNMLCDALEINRENVVKPHQTHTDCIKNVDNNFQKTSKEYLENVDGLLTIKPNTDLVLSFADCTPILLYDPVKNVIGNIHSGWRGTAQKIGQKAVQKMISDYGSKPEDIIACIGPCIGKCHFEVDEDVKNIFEQAFSYLNRNCDIIEKRENKYTYRYNFNK</sequence>
<evidence type="ECO:0000256" key="2">
    <source>
        <dbReference type="ARBA" id="ARBA00007353"/>
    </source>
</evidence>
<dbReference type="PANTHER" id="PTHR30616:SF2">
    <property type="entry name" value="PURINE NUCLEOSIDE PHOSPHORYLASE LACC1"/>
    <property type="match status" value="1"/>
</dbReference>
<feature type="non-terminal residue" evidence="10">
    <location>
        <position position="1"/>
    </location>
</feature>
<reference evidence="10" key="1">
    <citation type="journal article" date="2013" name="Environ. Microbiol.">
        <title>Microbiota from the distal guts of lean and obese adolescents exhibit partial functional redundancy besides clear differences in community structure.</title>
        <authorList>
            <person name="Ferrer M."/>
            <person name="Ruiz A."/>
            <person name="Lanza F."/>
            <person name="Haange S.B."/>
            <person name="Oberbach A."/>
            <person name="Till H."/>
            <person name="Bargiela R."/>
            <person name="Campoy C."/>
            <person name="Segura M.T."/>
            <person name="Richter M."/>
            <person name="von Bergen M."/>
            <person name="Seifert J."/>
            <person name="Suarez A."/>
        </authorList>
    </citation>
    <scope>NUCLEOTIDE SEQUENCE</scope>
</reference>
<keyword evidence="6" id="KW-0862">Zinc</keyword>
<accession>K1THS8</accession>
<evidence type="ECO:0000256" key="8">
    <source>
        <dbReference type="ARBA" id="ARBA00048968"/>
    </source>
</evidence>
<evidence type="ECO:0000256" key="1">
    <source>
        <dbReference type="ARBA" id="ARBA00000553"/>
    </source>
</evidence>
<dbReference type="CDD" id="cd16833">
    <property type="entry name" value="YfiH"/>
    <property type="match status" value="1"/>
</dbReference>
<evidence type="ECO:0000256" key="7">
    <source>
        <dbReference type="ARBA" id="ARBA00047989"/>
    </source>
</evidence>
<evidence type="ECO:0000313" key="10">
    <source>
        <dbReference type="EMBL" id="EKC69353.1"/>
    </source>
</evidence>
<protein>
    <submittedName>
        <fullName evidence="10">Multi-copper polyphenol oxidoreductase, laccase</fullName>
    </submittedName>
</protein>
<dbReference type="PANTHER" id="PTHR30616">
    <property type="entry name" value="UNCHARACTERIZED PROTEIN YFIH"/>
    <property type="match status" value="1"/>
</dbReference>
<gene>
    <name evidence="10" type="ORF">OBE_04452</name>
</gene>
<dbReference type="SUPFAM" id="SSF64438">
    <property type="entry name" value="CNF1/YfiH-like putative cysteine hydrolases"/>
    <property type="match status" value="1"/>
</dbReference>
<dbReference type="InterPro" id="IPR003730">
    <property type="entry name" value="Cu_polyphenol_OxRdtase"/>
</dbReference>
<evidence type="ECO:0000256" key="9">
    <source>
        <dbReference type="ARBA" id="ARBA00049893"/>
    </source>
</evidence>
<dbReference type="EMBL" id="AJWZ01003024">
    <property type="protein sequence ID" value="EKC69353.1"/>
    <property type="molecule type" value="Genomic_DNA"/>
</dbReference>
<dbReference type="Gene3D" id="3.60.140.10">
    <property type="entry name" value="CNF1/YfiH-like putative cysteine hydrolases"/>
    <property type="match status" value="1"/>
</dbReference>
<keyword evidence="4" id="KW-0479">Metal-binding</keyword>
<comment type="catalytic activity">
    <reaction evidence="8">
        <text>adenosine + phosphate = alpha-D-ribose 1-phosphate + adenine</text>
        <dbReference type="Rhea" id="RHEA:27642"/>
        <dbReference type="ChEBI" id="CHEBI:16335"/>
        <dbReference type="ChEBI" id="CHEBI:16708"/>
        <dbReference type="ChEBI" id="CHEBI:43474"/>
        <dbReference type="ChEBI" id="CHEBI:57720"/>
        <dbReference type="EC" id="2.4.2.1"/>
    </reaction>
    <physiologicalReaction direction="left-to-right" evidence="8">
        <dbReference type="Rhea" id="RHEA:27643"/>
    </physiologicalReaction>
</comment>
<dbReference type="InterPro" id="IPR038371">
    <property type="entry name" value="Cu_polyphenol_OxRdtase_sf"/>
</dbReference>
<proteinExistence type="inferred from homology"/>
<dbReference type="GO" id="GO:0016787">
    <property type="term" value="F:hydrolase activity"/>
    <property type="evidence" value="ECO:0007669"/>
    <property type="project" value="UniProtKB-KW"/>
</dbReference>
<evidence type="ECO:0000256" key="5">
    <source>
        <dbReference type="ARBA" id="ARBA00022801"/>
    </source>
</evidence>